<dbReference type="Proteomes" id="UP000050867">
    <property type="component" value="Unassembled WGS sequence"/>
</dbReference>
<reference evidence="3 4" key="1">
    <citation type="submission" date="2015-10" db="EMBL/GenBank/DDBJ databases">
        <title>Draft genome sequence of pyrrolomycin-producing Streptomyces vitaminophilus.</title>
        <authorList>
            <person name="Graham D.E."/>
            <person name="Mahan K.M."/>
            <person name="Klingeman D.M."/>
            <person name="Hettich R.L."/>
            <person name="Parry R.J."/>
        </authorList>
    </citation>
    <scope>NUCLEOTIDE SEQUENCE [LARGE SCALE GENOMIC DNA]</scope>
    <source>
        <strain evidence="3 4">ATCC 31673</strain>
    </source>
</reference>
<dbReference type="InterPro" id="IPR025326">
    <property type="entry name" value="DUF4232"/>
</dbReference>
<sequence length="177" mass="18450">MKASETSGTTGGNSGTSDSNTNNTGAKTAIAGCAEDALAVSATKEPPDSKEARHLLITVQNVGNVKCNLYRYPHIRLGADAQTTVPVIEDSDPDPGKPVTIAPGEEAYAALLVSGGARDEYEAKSITLRLQGPKVGSDDSGPIDVTMPVKTLYADDGQLVTYWTTASGFALDFIMSK</sequence>
<evidence type="ECO:0000256" key="1">
    <source>
        <dbReference type="SAM" id="MobiDB-lite"/>
    </source>
</evidence>
<feature type="compositionally biased region" description="Low complexity" evidence="1">
    <location>
        <begin position="15"/>
        <end position="25"/>
    </location>
</feature>
<organism evidence="3 4">
    <name type="scientific">Wenjunlia vitaminophila</name>
    <name type="common">Streptomyces vitaminophilus</name>
    <dbReference type="NCBI Taxonomy" id="76728"/>
    <lineage>
        <taxon>Bacteria</taxon>
        <taxon>Bacillati</taxon>
        <taxon>Actinomycetota</taxon>
        <taxon>Actinomycetes</taxon>
        <taxon>Kitasatosporales</taxon>
        <taxon>Streptomycetaceae</taxon>
        <taxon>Wenjunlia</taxon>
    </lineage>
</organism>
<proteinExistence type="predicted"/>
<name>A0A0T6LRA8_WENVI</name>
<dbReference type="AlphaFoldDB" id="A0A0T6LRA8"/>
<feature type="region of interest" description="Disordered" evidence="1">
    <location>
        <begin position="1"/>
        <end position="27"/>
    </location>
</feature>
<dbReference type="eggNOG" id="ENOG5034B47">
    <property type="taxonomic scope" value="Bacteria"/>
</dbReference>
<dbReference type="EMBL" id="LLZU01000022">
    <property type="protein sequence ID" value="KRV48536.1"/>
    <property type="molecule type" value="Genomic_DNA"/>
</dbReference>
<accession>A0A0T6LRA8</accession>
<gene>
    <name evidence="3" type="ORF">AQ490_25030</name>
</gene>
<evidence type="ECO:0000313" key="4">
    <source>
        <dbReference type="Proteomes" id="UP000050867"/>
    </source>
</evidence>
<protein>
    <recommendedName>
        <fullName evidence="2">DUF4232 domain-containing protein</fullName>
    </recommendedName>
</protein>
<evidence type="ECO:0000313" key="3">
    <source>
        <dbReference type="EMBL" id="KRV48536.1"/>
    </source>
</evidence>
<comment type="caution">
    <text evidence="3">The sequence shown here is derived from an EMBL/GenBank/DDBJ whole genome shotgun (WGS) entry which is preliminary data.</text>
</comment>
<feature type="domain" description="DUF4232" evidence="2">
    <location>
        <begin position="33"/>
        <end position="163"/>
    </location>
</feature>
<dbReference type="STRING" id="76728.AQ490_25030"/>
<keyword evidence="4" id="KW-1185">Reference proteome</keyword>
<evidence type="ECO:0000259" key="2">
    <source>
        <dbReference type="Pfam" id="PF14016"/>
    </source>
</evidence>
<dbReference type="Pfam" id="PF14016">
    <property type="entry name" value="DUF4232"/>
    <property type="match status" value="1"/>
</dbReference>